<dbReference type="SUPFAM" id="SSF46894">
    <property type="entry name" value="C-terminal effector domain of the bipartite response regulators"/>
    <property type="match status" value="1"/>
</dbReference>
<organism evidence="4 5">
    <name type="scientific">Propioniciclava tarda</name>
    <dbReference type="NCBI Taxonomy" id="433330"/>
    <lineage>
        <taxon>Bacteria</taxon>
        <taxon>Bacillati</taxon>
        <taxon>Actinomycetota</taxon>
        <taxon>Actinomycetes</taxon>
        <taxon>Propionibacteriales</taxon>
        <taxon>Propionibacteriaceae</taxon>
        <taxon>Propioniciclava</taxon>
    </lineage>
</organism>
<evidence type="ECO:0000259" key="3">
    <source>
        <dbReference type="PROSITE" id="PS51755"/>
    </source>
</evidence>
<dbReference type="PROSITE" id="PS51755">
    <property type="entry name" value="OMPR_PHOB"/>
    <property type="match status" value="1"/>
</dbReference>
<dbReference type="OrthoDB" id="9812490at2"/>
<feature type="DNA-binding region" description="OmpR/PhoB-type" evidence="2">
    <location>
        <begin position="63"/>
        <end position="163"/>
    </location>
</feature>
<keyword evidence="5" id="KW-1185">Reference proteome</keyword>
<dbReference type="Proteomes" id="UP000291933">
    <property type="component" value="Unassembled WGS sequence"/>
</dbReference>
<protein>
    <submittedName>
        <fullName evidence="4">Winged helix family transcriptional regulator</fullName>
    </submittedName>
</protein>
<dbReference type="AlphaFoldDB" id="A0A4V2JSY6"/>
<dbReference type="InterPro" id="IPR036388">
    <property type="entry name" value="WH-like_DNA-bd_sf"/>
</dbReference>
<dbReference type="SMART" id="SM00862">
    <property type="entry name" value="Trans_reg_C"/>
    <property type="match status" value="1"/>
</dbReference>
<evidence type="ECO:0000256" key="1">
    <source>
        <dbReference type="ARBA" id="ARBA00023125"/>
    </source>
</evidence>
<evidence type="ECO:0000313" key="4">
    <source>
        <dbReference type="EMBL" id="TBT93188.1"/>
    </source>
</evidence>
<accession>A0A4V2JSY6</accession>
<dbReference type="EMBL" id="SDMR01000017">
    <property type="protein sequence ID" value="TBT93188.1"/>
    <property type="molecule type" value="Genomic_DNA"/>
</dbReference>
<name>A0A4V2JSY6_PROTD</name>
<dbReference type="GO" id="GO:0003677">
    <property type="term" value="F:DNA binding"/>
    <property type="evidence" value="ECO:0007669"/>
    <property type="project" value="UniProtKB-UniRule"/>
</dbReference>
<dbReference type="GO" id="GO:0006355">
    <property type="term" value="P:regulation of DNA-templated transcription"/>
    <property type="evidence" value="ECO:0007669"/>
    <property type="project" value="InterPro"/>
</dbReference>
<dbReference type="InterPro" id="IPR016032">
    <property type="entry name" value="Sig_transdc_resp-reg_C-effctor"/>
</dbReference>
<dbReference type="Gene3D" id="1.10.10.10">
    <property type="entry name" value="Winged helix-like DNA-binding domain superfamily/Winged helix DNA-binding domain"/>
    <property type="match status" value="1"/>
</dbReference>
<comment type="caution">
    <text evidence="4">The sequence shown here is derived from an EMBL/GenBank/DDBJ whole genome shotgun (WGS) entry which is preliminary data.</text>
</comment>
<dbReference type="CDD" id="cd00383">
    <property type="entry name" value="trans_reg_C"/>
    <property type="match status" value="1"/>
</dbReference>
<dbReference type="GO" id="GO:0000160">
    <property type="term" value="P:phosphorelay signal transduction system"/>
    <property type="evidence" value="ECO:0007669"/>
    <property type="project" value="InterPro"/>
</dbReference>
<dbReference type="InterPro" id="IPR001867">
    <property type="entry name" value="OmpR/PhoB-type_DNA-bd"/>
</dbReference>
<feature type="domain" description="OmpR/PhoB-type" evidence="3">
    <location>
        <begin position="63"/>
        <end position="163"/>
    </location>
</feature>
<dbReference type="Pfam" id="PF00486">
    <property type="entry name" value="Trans_reg_C"/>
    <property type="match status" value="1"/>
</dbReference>
<evidence type="ECO:0000256" key="2">
    <source>
        <dbReference type="PROSITE-ProRule" id="PRU01091"/>
    </source>
</evidence>
<reference evidence="4 5" key="1">
    <citation type="submission" date="2019-01" db="EMBL/GenBank/DDBJ databases">
        <title>Lactibacter flavus gen. nov., sp. nov., a novel bacterium of the family Propionibacteriaceae isolated from raw milk and dairy products.</title>
        <authorList>
            <person name="Huptas C."/>
            <person name="Wenning M."/>
            <person name="Breitenwieser F."/>
            <person name="Doll E."/>
            <person name="Von Neubeck M."/>
            <person name="Busse H.-J."/>
            <person name="Scherer S."/>
        </authorList>
    </citation>
    <scope>NUCLEOTIDE SEQUENCE [LARGE SCALE GENOMIC DNA]</scope>
    <source>
        <strain evidence="4 5">DSM 22130</strain>
    </source>
</reference>
<gene>
    <name evidence="4" type="ORF">ET996_12130</name>
</gene>
<evidence type="ECO:0000313" key="5">
    <source>
        <dbReference type="Proteomes" id="UP000291933"/>
    </source>
</evidence>
<keyword evidence="1 2" id="KW-0238">DNA-binding</keyword>
<proteinExistence type="predicted"/>
<sequence length="164" mass="17865">MPSATAQMCRPTKNASSLPWRTRPTCVAAPAVMLIMCAPNEKDRLTLASGRAPDPCGIVARPCPGRRRPSARVDRYPDAFAASRAGVALALSATETKLLIELESTVGRVTRRELLTRVWNDGYAGDSRLVDAAVQRLRAKIEPVPADPTYIQTVRGTGYRMDRS</sequence>